<reference evidence="3" key="1">
    <citation type="journal article" date="2019" name="Int. J. Syst. Evol. Microbiol.">
        <title>The Global Catalogue of Microorganisms (GCM) 10K type strain sequencing project: providing services to taxonomists for standard genome sequencing and annotation.</title>
        <authorList>
            <consortium name="The Broad Institute Genomics Platform"/>
            <consortium name="The Broad Institute Genome Sequencing Center for Infectious Disease"/>
            <person name="Wu L."/>
            <person name="Ma J."/>
        </authorList>
    </citation>
    <scope>NUCLEOTIDE SEQUENCE [LARGE SCALE GENOMIC DNA]</scope>
    <source>
        <strain evidence="3">XZYJT-10</strain>
    </source>
</reference>
<name>A0ABW2HXJ7_9ACTN</name>
<dbReference type="Proteomes" id="UP001596548">
    <property type="component" value="Unassembled WGS sequence"/>
</dbReference>
<protein>
    <submittedName>
        <fullName evidence="2">MarR family winged helix-turn-helix transcriptional regulator</fullName>
    </submittedName>
</protein>
<dbReference type="InterPro" id="IPR000835">
    <property type="entry name" value="HTH_MarR-typ"/>
</dbReference>
<dbReference type="PANTHER" id="PTHR33164:SF57">
    <property type="entry name" value="MARR-FAMILY TRANSCRIPTIONAL REGULATOR"/>
    <property type="match status" value="1"/>
</dbReference>
<dbReference type="Gene3D" id="1.10.10.10">
    <property type="entry name" value="Winged helix-like DNA-binding domain superfamily/Winged helix DNA-binding domain"/>
    <property type="match status" value="1"/>
</dbReference>
<dbReference type="InterPro" id="IPR039422">
    <property type="entry name" value="MarR/SlyA-like"/>
</dbReference>
<accession>A0ABW2HXJ7</accession>
<feature type="domain" description="HTH marR-type" evidence="1">
    <location>
        <begin position="20"/>
        <end position="118"/>
    </location>
</feature>
<evidence type="ECO:0000313" key="3">
    <source>
        <dbReference type="Proteomes" id="UP001596548"/>
    </source>
</evidence>
<dbReference type="SUPFAM" id="SSF46785">
    <property type="entry name" value="Winged helix' DNA-binding domain"/>
    <property type="match status" value="1"/>
</dbReference>
<dbReference type="InterPro" id="IPR036388">
    <property type="entry name" value="WH-like_DNA-bd_sf"/>
</dbReference>
<organism evidence="2 3">
    <name type="scientific">Paractinoplanes rhizophilus</name>
    <dbReference type="NCBI Taxonomy" id="1416877"/>
    <lineage>
        <taxon>Bacteria</taxon>
        <taxon>Bacillati</taxon>
        <taxon>Actinomycetota</taxon>
        <taxon>Actinomycetes</taxon>
        <taxon>Micromonosporales</taxon>
        <taxon>Micromonosporaceae</taxon>
        <taxon>Paractinoplanes</taxon>
    </lineage>
</organism>
<evidence type="ECO:0000313" key="2">
    <source>
        <dbReference type="EMBL" id="MFC7277878.1"/>
    </source>
</evidence>
<dbReference type="PANTHER" id="PTHR33164">
    <property type="entry name" value="TRANSCRIPTIONAL REGULATOR, MARR FAMILY"/>
    <property type="match status" value="1"/>
</dbReference>
<sequence length="163" mass="17354">MHSANVVVAWLNATQDRLRAEMRGLGVEARDLAALTLVATYDGCSQDWLRPRVELTQSGTVRLVDRLAARGLLSRGASTGRGVPLHLTPAGAELLRSWSQRRDAAIAAMLGGLPGDVRAGLVDGMARSLLAQPRERAHADATCRVCTWPACGADCPVDRSVTS</sequence>
<dbReference type="EMBL" id="JBHTBJ010000026">
    <property type="protein sequence ID" value="MFC7277878.1"/>
    <property type="molecule type" value="Genomic_DNA"/>
</dbReference>
<dbReference type="SMART" id="SM00347">
    <property type="entry name" value="HTH_MARR"/>
    <property type="match status" value="1"/>
</dbReference>
<dbReference type="InterPro" id="IPR036390">
    <property type="entry name" value="WH_DNA-bd_sf"/>
</dbReference>
<dbReference type="RefSeq" id="WP_378974042.1">
    <property type="nucleotide sequence ID" value="NZ_JBHTBJ010000026.1"/>
</dbReference>
<keyword evidence="3" id="KW-1185">Reference proteome</keyword>
<evidence type="ECO:0000259" key="1">
    <source>
        <dbReference type="SMART" id="SM00347"/>
    </source>
</evidence>
<proteinExistence type="predicted"/>
<comment type="caution">
    <text evidence="2">The sequence shown here is derived from an EMBL/GenBank/DDBJ whole genome shotgun (WGS) entry which is preliminary data.</text>
</comment>
<gene>
    <name evidence="2" type="ORF">ACFQS1_28145</name>
</gene>